<feature type="chain" id="PRO_5043721792" description="Calcineurin-like phosphoesterase domain-containing protein" evidence="2">
    <location>
        <begin position="18"/>
        <end position="1107"/>
    </location>
</feature>
<evidence type="ECO:0000313" key="6">
    <source>
        <dbReference type="Proteomes" id="UP001459277"/>
    </source>
</evidence>
<dbReference type="SUPFAM" id="SSF56300">
    <property type="entry name" value="Metallo-dependent phosphatases"/>
    <property type="match status" value="2"/>
</dbReference>
<sequence length="1107" mass="124544">MTILSFTFFSLFILTVGLDYQVLGLTTTTKASGEGYVQMRAGAPFKIALFADLHFGEATSTDWGPLQDVNSTRVMNTVLDDETPDFVIYLGDVITANNIPIANASLYWDQAISPTKSRGIPFASVFGNHDDAPFEWPKEWFPAPGIPQLICPAVNSTHSEEEACSFRGTQRIELMKHEIDNVLSYSSNGPKALWPSISNYVIQISSSDDPESPVVYLYFLDSGGGSYPQVISNAQAEWFQNKSEEINPNSSVPELIFWHIPSQAYNKVAPQLGIHKPCVGSINKENVSSQAAELGIMELLVKRPSVKAIFVGHNHGLDWCCPYEKLWLCFARHTGYGGYGDWPRGAKIIEITQQPFSFRTWIRMEDNDQVLALLPPPATKASGGERFVQMRAGAAFKIALFADLHFGENAWTDWGPVQDVNSVKVMNTVLDNETTTDFVVYLGDVITANNIPIANASLYWDQAISPTKSRNIPWASVFGNHDDAPFEWPMEWFSAPGIPPLICPAVNSTYSGEEACSFRGTQRIELMKHDIEHAVLSYSSNGPKDLWPSISNYVLQVSSSDDPKSPVVYLYFLDSGGGSYPEVISNAQAEWFQRKSEEINPNSSVPELIFWHIPSQAYKNVAPRFGIHQPCVGLINKERVASQEAELGIMDLLVKRPSVKAVFVGHNHGLDWCCPYKKLWLCYARHTGYGGYGNWPRGSRIIEITQQPFSIKSWIRMEDGVKSKKRRWLLEKVRYKQYPALTAPQRTLIEATEEQRKQALTVAIAAAAAAEAAVAAAHAAAEVVRLTSTSQSCQHFIQQDRNLAAIKIQSAYRAHLARKAFRALKGLVRLQAIARGRAVRRHAVTSKCLPPYAKRQAEVQERSIPTSDETCKDCDKKQSIREKKELEEDLKLEGSSERNWDHSILSKEDMEAIWLRKQDAIIKRERMKKYSFSHRERRNAHMLEESDDKKEFGRNSCRLEQWMEKEAWNREGLDTFKPTVLILGERHGRTQLKTRNEQKSDFLGLDSQWSFPRRSFCHAKQNSAGNNSLVPNSPIFPTYMSATESVKAKTRSLSTPKQRMGYLDSCFDHSFAKKDGLSFWSSFDSEPISAIRKISVPQQISLSMNSN</sequence>
<feature type="domain" description="Calcineurin-like phosphoesterase" evidence="3">
    <location>
        <begin position="45"/>
        <end position="315"/>
    </location>
</feature>
<dbReference type="PANTHER" id="PTHR32440">
    <property type="entry name" value="PHOSPHATASE DCR2-RELATED-RELATED"/>
    <property type="match status" value="1"/>
</dbReference>
<dbReference type="InterPro" id="IPR004843">
    <property type="entry name" value="Calcineurin-like_PHP"/>
</dbReference>
<reference evidence="5 6" key="1">
    <citation type="submission" date="2024-01" db="EMBL/GenBank/DDBJ databases">
        <title>A telomere-to-telomere, gap-free genome of sweet tea (Lithocarpus litseifolius).</title>
        <authorList>
            <person name="Zhou J."/>
        </authorList>
    </citation>
    <scope>NUCLEOTIDE SEQUENCE [LARGE SCALE GENOMIC DNA]</scope>
    <source>
        <strain evidence="5">Zhou-2022a</strain>
        <tissue evidence="5">Leaf</tissue>
    </source>
</reference>
<dbReference type="PANTHER" id="PTHR32440:SF11">
    <property type="entry name" value="METALLOPHOSPHOESTERASE DOMAIN-CONTAINING PROTEIN"/>
    <property type="match status" value="1"/>
</dbReference>
<evidence type="ECO:0000256" key="1">
    <source>
        <dbReference type="ARBA" id="ARBA00022860"/>
    </source>
</evidence>
<evidence type="ECO:0000259" key="4">
    <source>
        <dbReference type="Pfam" id="PF13178"/>
    </source>
</evidence>
<evidence type="ECO:0008006" key="7">
    <source>
        <dbReference type="Google" id="ProtNLM"/>
    </source>
</evidence>
<dbReference type="FunFam" id="3.60.21.10:FF:000172">
    <property type="entry name" value="Predicted protein"/>
    <property type="match status" value="2"/>
</dbReference>
<keyword evidence="6" id="KW-1185">Reference proteome</keyword>
<proteinExistence type="predicted"/>
<evidence type="ECO:0000259" key="3">
    <source>
        <dbReference type="Pfam" id="PF00149"/>
    </source>
</evidence>
<dbReference type="Proteomes" id="UP001459277">
    <property type="component" value="Unassembled WGS sequence"/>
</dbReference>
<keyword evidence="1" id="KW-0112">Calmodulin-binding</keyword>
<evidence type="ECO:0000256" key="2">
    <source>
        <dbReference type="SAM" id="SignalP"/>
    </source>
</evidence>
<dbReference type="Pfam" id="PF00612">
    <property type="entry name" value="IQ"/>
    <property type="match status" value="1"/>
</dbReference>
<dbReference type="PROSITE" id="PS50096">
    <property type="entry name" value="IQ"/>
    <property type="match status" value="1"/>
</dbReference>
<dbReference type="GO" id="GO:0005737">
    <property type="term" value="C:cytoplasm"/>
    <property type="evidence" value="ECO:0007669"/>
    <property type="project" value="TreeGrafter"/>
</dbReference>
<dbReference type="InterPro" id="IPR025064">
    <property type="entry name" value="DUF4005"/>
</dbReference>
<feature type="domain" description="DUF4005" evidence="4">
    <location>
        <begin position="1027"/>
        <end position="1067"/>
    </location>
</feature>
<dbReference type="Pfam" id="PF13178">
    <property type="entry name" value="DUF4005"/>
    <property type="match status" value="1"/>
</dbReference>
<feature type="signal peptide" evidence="2">
    <location>
        <begin position="1"/>
        <end position="17"/>
    </location>
</feature>
<dbReference type="Gene3D" id="1.20.5.190">
    <property type="match status" value="1"/>
</dbReference>
<name>A0AAW2BR43_9ROSI</name>
<protein>
    <recommendedName>
        <fullName evidence="7">Calcineurin-like phosphoesterase domain-containing protein</fullName>
    </recommendedName>
</protein>
<organism evidence="5 6">
    <name type="scientific">Lithocarpus litseifolius</name>
    <dbReference type="NCBI Taxonomy" id="425828"/>
    <lineage>
        <taxon>Eukaryota</taxon>
        <taxon>Viridiplantae</taxon>
        <taxon>Streptophyta</taxon>
        <taxon>Embryophyta</taxon>
        <taxon>Tracheophyta</taxon>
        <taxon>Spermatophyta</taxon>
        <taxon>Magnoliopsida</taxon>
        <taxon>eudicotyledons</taxon>
        <taxon>Gunneridae</taxon>
        <taxon>Pentapetalae</taxon>
        <taxon>rosids</taxon>
        <taxon>fabids</taxon>
        <taxon>Fagales</taxon>
        <taxon>Fagaceae</taxon>
        <taxon>Lithocarpus</taxon>
    </lineage>
</organism>
<feature type="domain" description="Calcineurin-like phosphoesterase" evidence="3">
    <location>
        <begin position="396"/>
        <end position="668"/>
    </location>
</feature>
<dbReference type="AlphaFoldDB" id="A0AAW2BR43"/>
<dbReference type="CDD" id="cd23767">
    <property type="entry name" value="IQCD"/>
    <property type="match status" value="1"/>
</dbReference>
<gene>
    <name evidence="5" type="ORF">SO802_032261</name>
</gene>
<comment type="caution">
    <text evidence="5">The sequence shown here is derived from an EMBL/GenBank/DDBJ whole genome shotgun (WGS) entry which is preliminary data.</text>
</comment>
<dbReference type="Gene3D" id="3.60.21.10">
    <property type="match status" value="2"/>
</dbReference>
<dbReference type="EMBL" id="JAZDWU010000011">
    <property type="protein sequence ID" value="KAK9987310.1"/>
    <property type="molecule type" value="Genomic_DNA"/>
</dbReference>
<dbReference type="GO" id="GO:0016788">
    <property type="term" value="F:hydrolase activity, acting on ester bonds"/>
    <property type="evidence" value="ECO:0007669"/>
    <property type="project" value="TreeGrafter"/>
</dbReference>
<dbReference type="InterPro" id="IPR029052">
    <property type="entry name" value="Metallo-depent_PP-like"/>
</dbReference>
<dbReference type="CDD" id="cd07383">
    <property type="entry name" value="MPP_Dcr2"/>
    <property type="match status" value="2"/>
</dbReference>
<dbReference type="InterPro" id="IPR000048">
    <property type="entry name" value="IQ_motif_EF-hand-BS"/>
</dbReference>
<evidence type="ECO:0000313" key="5">
    <source>
        <dbReference type="EMBL" id="KAK9987310.1"/>
    </source>
</evidence>
<dbReference type="SMART" id="SM00015">
    <property type="entry name" value="IQ"/>
    <property type="match status" value="1"/>
</dbReference>
<dbReference type="Pfam" id="PF00149">
    <property type="entry name" value="Metallophos"/>
    <property type="match status" value="2"/>
</dbReference>
<dbReference type="GO" id="GO:0005516">
    <property type="term" value="F:calmodulin binding"/>
    <property type="evidence" value="ECO:0007669"/>
    <property type="project" value="UniProtKB-KW"/>
</dbReference>
<keyword evidence="2" id="KW-0732">Signal</keyword>
<accession>A0AAW2BR43</accession>